<evidence type="ECO:0000313" key="1">
    <source>
        <dbReference type="EMBL" id="GBF80339.1"/>
    </source>
</evidence>
<evidence type="ECO:0000313" key="2">
    <source>
        <dbReference type="Proteomes" id="UP000287247"/>
    </source>
</evidence>
<accession>A0A401IGJ1</accession>
<protein>
    <submittedName>
        <fullName evidence="1">Uncharacterized protein</fullName>
    </submittedName>
</protein>
<name>A0A401IGJ1_APHSA</name>
<dbReference type="Proteomes" id="UP000287247">
    <property type="component" value="Unassembled WGS sequence"/>
</dbReference>
<gene>
    <name evidence="1" type="ORF">AsFPU1_1740</name>
</gene>
<keyword evidence="2" id="KW-1185">Reference proteome</keyword>
<organism evidence="1 2">
    <name type="scientific">Aphanothece sacrum FPU1</name>
    <dbReference type="NCBI Taxonomy" id="1920663"/>
    <lineage>
        <taxon>Bacteria</taxon>
        <taxon>Bacillati</taxon>
        <taxon>Cyanobacteriota</taxon>
        <taxon>Cyanophyceae</taxon>
        <taxon>Oscillatoriophycideae</taxon>
        <taxon>Chroococcales</taxon>
        <taxon>Aphanothecaceae</taxon>
        <taxon>Aphanothece</taxon>
    </lineage>
</organism>
<sequence length="50" mass="5695">MIETGTNKRMINAKNKAIEIMSKCIIPQISIVGKNKRYKLTFIVVVVDDE</sequence>
<dbReference type="EMBL" id="BDQK01000007">
    <property type="protein sequence ID" value="GBF80339.1"/>
    <property type="molecule type" value="Genomic_DNA"/>
</dbReference>
<comment type="caution">
    <text evidence="1">The sequence shown here is derived from an EMBL/GenBank/DDBJ whole genome shotgun (WGS) entry which is preliminary data.</text>
</comment>
<dbReference type="AlphaFoldDB" id="A0A401IGJ1"/>
<reference evidence="2" key="1">
    <citation type="submission" date="2017-05" db="EMBL/GenBank/DDBJ databases">
        <title>Physiological properties and genetic analysis related to exopolysaccharide production of fresh-water unicellular cyanobacterium Aphanothece sacrum, Suizenji Nori, that has been cultured as a food source in Japan.</title>
        <authorList>
            <person name="Kanesaki Y."/>
            <person name="Yoshikawa S."/>
            <person name="Ohki K."/>
        </authorList>
    </citation>
    <scope>NUCLEOTIDE SEQUENCE [LARGE SCALE GENOMIC DNA]</scope>
    <source>
        <strain evidence="2">FPU1</strain>
    </source>
</reference>
<proteinExistence type="predicted"/>